<name>A0A7C9HAP9_9RHOB</name>
<gene>
    <name evidence="9" type="ORF">FH759_07345</name>
</gene>
<comment type="caution">
    <text evidence="9">The sequence shown here is derived from an EMBL/GenBank/DDBJ whole genome shotgun (WGS) entry which is preliminary data.</text>
</comment>
<dbReference type="GO" id="GO:0022857">
    <property type="term" value="F:transmembrane transporter activity"/>
    <property type="evidence" value="ECO:0007669"/>
    <property type="project" value="InterPro"/>
</dbReference>
<keyword evidence="7" id="KW-0813">Transport</keyword>
<comment type="similarity">
    <text evidence="2 7">Belongs to the ExbD/TolR family.</text>
</comment>
<evidence type="ECO:0000256" key="8">
    <source>
        <dbReference type="SAM" id="Phobius"/>
    </source>
</evidence>
<comment type="subcellular location">
    <subcellularLocation>
        <location evidence="1">Cell membrane</location>
        <topology evidence="1">Single-pass membrane protein</topology>
    </subcellularLocation>
    <subcellularLocation>
        <location evidence="7">Cell membrane</location>
        <topology evidence="7">Single-pass type II membrane protein</topology>
    </subcellularLocation>
</comment>
<evidence type="ECO:0000313" key="10">
    <source>
        <dbReference type="Proteomes" id="UP000483078"/>
    </source>
</evidence>
<sequence>MQFDTPRRTRNFDASIVPMINVVFLLLIFFLITAQIAPPDPVEVSPPKAGEGAQAGTHDAIFLDARGTVAFAKARGFDAVRAAIEARADPRAPVLIRADADASAQDLARIMARLSTLELRGIELVTVPR</sequence>
<dbReference type="PANTHER" id="PTHR30558">
    <property type="entry name" value="EXBD MEMBRANE COMPONENT OF PMF-DRIVEN MACROMOLECULE IMPORT SYSTEM"/>
    <property type="match status" value="1"/>
</dbReference>
<dbReference type="GO" id="GO:0005886">
    <property type="term" value="C:plasma membrane"/>
    <property type="evidence" value="ECO:0007669"/>
    <property type="project" value="UniProtKB-SubCell"/>
</dbReference>
<dbReference type="AlphaFoldDB" id="A0A7C9HAP9"/>
<organism evidence="9 10">
    <name type="scientific">Sediminimonas qiaohouensis</name>
    <dbReference type="NCBI Taxonomy" id="552061"/>
    <lineage>
        <taxon>Bacteria</taxon>
        <taxon>Pseudomonadati</taxon>
        <taxon>Pseudomonadota</taxon>
        <taxon>Alphaproteobacteria</taxon>
        <taxon>Rhodobacterales</taxon>
        <taxon>Roseobacteraceae</taxon>
        <taxon>Sediminimonas</taxon>
    </lineage>
</organism>
<reference evidence="9 10" key="1">
    <citation type="submission" date="2019-06" db="EMBL/GenBank/DDBJ databases">
        <title>Enrichment of Autotrophic Halophilic Microorganisms from Red Sea Brine Pool Using Microbial Electrosynthesis System.</title>
        <authorList>
            <person name="Alqahtani M.F."/>
            <person name="Bajracharya S."/>
            <person name="Katuri K.P."/>
            <person name="Ali M."/>
            <person name="Saikaly P.E."/>
        </authorList>
    </citation>
    <scope>NUCLEOTIDE SEQUENCE [LARGE SCALE GENOMIC DNA]</scope>
    <source>
        <strain evidence="9">MES6</strain>
    </source>
</reference>
<evidence type="ECO:0000256" key="5">
    <source>
        <dbReference type="ARBA" id="ARBA00022989"/>
    </source>
</evidence>
<dbReference type="Proteomes" id="UP000483078">
    <property type="component" value="Unassembled WGS sequence"/>
</dbReference>
<evidence type="ECO:0000256" key="6">
    <source>
        <dbReference type="ARBA" id="ARBA00023136"/>
    </source>
</evidence>
<evidence type="ECO:0000313" key="9">
    <source>
        <dbReference type="EMBL" id="MTJ04489.1"/>
    </source>
</evidence>
<protein>
    <submittedName>
        <fullName evidence="9">Biopolymer transporter ExbD</fullName>
    </submittedName>
</protein>
<evidence type="ECO:0000256" key="1">
    <source>
        <dbReference type="ARBA" id="ARBA00004162"/>
    </source>
</evidence>
<proteinExistence type="inferred from homology"/>
<dbReference type="RefSeq" id="WP_273249158.1">
    <property type="nucleotide sequence ID" value="NZ_VENJ01000009.1"/>
</dbReference>
<evidence type="ECO:0000256" key="2">
    <source>
        <dbReference type="ARBA" id="ARBA00005811"/>
    </source>
</evidence>
<keyword evidence="5 8" id="KW-1133">Transmembrane helix</keyword>
<evidence type="ECO:0000256" key="4">
    <source>
        <dbReference type="ARBA" id="ARBA00022692"/>
    </source>
</evidence>
<feature type="transmembrane region" description="Helical" evidence="8">
    <location>
        <begin position="12"/>
        <end position="32"/>
    </location>
</feature>
<keyword evidence="4 7" id="KW-0812">Transmembrane</keyword>
<dbReference type="Pfam" id="PF02472">
    <property type="entry name" value="ExbD"/>
    <property type="match status" value="1"/>
</dbReference>
<accession>A0A7C9HAP9</accession>
<evidence type="ECO:0000256" key="3">
    <source>
        <dbReference type="ARBA" id="ARBA00022475"/>
    </source>
</evidence>
<dbReference type="GO" id="GO:0015031">
    <property type="term" value="P:protein transport"/>
    <property type="evidence" value="ECO:0007669"/>
    <property type="project" value="UniProtKB-KW"/>
</dbReference>
<dbReference type="EMBL" id="VENJ01000009">
    <property type="protein sequence ID" value="MTJ04489.1"/>
    <property type="molecule type" value="Genomic_DNA"/>
</dbReference>
<evidence type="ECO:0000256" key="7">
    <source>
        <dbReference type="RuleBase" id="RU003879"/>
    </source>
</evidence>
<keyword evidence="7" id="KW-0653">Protein transport</keyword>
<dbReference type="InterPro" id="IPR003400">
    <property type="entry name" value="ExbD"/>
</dbReference>
<keyword evidence="3" id="KW-1003">Cell membrane</keyword>
<keyword evidence="6 8" id="KW-0472">Membrane</keyword>